<gene>
    <name evidence="2" type="ORF">J2853_002514</name>
</gene>
<dbReference type="EMBL" id="JAUSQU010000001">
    <property type="protein sequence ID" value="MDP9843303.1"/>
    <property type="molecule type" value="Genomic_DNA"/>
</dbReference>
<keyword evidence="3" id="KW-1185">Reference proteome</keyword>
<evidence type="ECO:0000313" key="2">
    <source>
        <dbReference type="EMBL" id="MDP9843303.1"/>
    </source>
</evidence>
<organism evidence="2 3">
    <name type="scientific">Streptosporangium lutulentum</name>
    <dbReference type="NCBI Taxonomy" id="1461250"/>
    <lineage>
        <taxon>Bacteria</taxon>
        <taxon>Bacillati</taxon>
        <taxon>Actinomycetota</taxon>
        <taxon>Actinomycetes</taxon>
        <taxon>Streptosporangiales</taxon>
        <taxon>Streptosporangiaceae</taxon>
        <taxon>Streptosporangium</taxon>
    </lineage>
</organism>
<proteinExistence type="predicted"/>
<feature type="compositionally biased region" description="Basic residues" evidence="1">
    <location>
        <begin position="14"/>
        <end position="32"/>
    </location>
</feature>
<dbReference type="Proteomes" id="UP001225356">
    <property type="component" value="Unassembled WGS sequence"/>
</dbReference>
<comment type="caution">
    <text evidence="2">The sequence shown here is derived from an EMBL/GenBank/DDBJ whole genome shotgun (WGS) entry which is preliminary data.</text>
</comment>
<name>A0ABT9QAH9_9ACTN</name>
<feature type="region of interest" description="Disordered" evidence="1">
    <location>
        <begin position="1"/>
        <end position="35"/>
    </location>
</feature>
<protein>
    <submittedName>
        <fullName evidence="2">Uncharacterized protein</fullName>
    </submittedName>
</protein>
<evidence type="ECO:0000256" key="1">
    <source>
        <dbReference type="SAM" id="MobiDB-lite"/>
    </source>
</evidence>
<reference evidence="2 3" key="1">
    <citation type="submission" date="2023-07" db="EMBL/GenBank/DDBJ databases">
        <title>Sequencing the genomes of 1000 actinobacteria strains.</title>
        <authorList>
            <person name="Klenk H.-P."/>
        </authorList>
    </citation>
    <scope>NUCLEOTIDE SEQUENCE [LARGE SCALE GENOMIC DNA]</scope>
    <source>
        <strain evidence="2 3">DSM 46740</strain>
    </source>
</reference>
<accession>A0ABT9QAH9</accession>
<dbReference type="RefSeq" id="WP_307557427.1">
    <property type="nucleotide sequence ID" value="NZ_JAUSQU010000001.1"/>
</dbReference>
<evidence type="ECO:0000313" key="3">
    <source>
        <dbReference type="Proteomes" id="UP001225356"/>
    </source>
</evidence>
<sequence>MNNDQHDAPGPFSNRRKKKPRKINGKKIVKQKKTQDYPFPRHSVMWNGEVVCIVEGYGVTEQDLASARAMVLGFSHTGGM</sequence>